<dbReference type="InterPro" id="IPR013106">
    <property type="entry name" value="Ig_V-set"/>
</dbReference>
<dbReference type="GeneID" id="106741318"/>
<dbReference type="OrthoDB" id="10015491at2759"/>
<dbReference type="Pfam" id="PF13895">
    <property type="entry name" value="Ig_2"/>
    <property type="match status" value="1"/>
</dbReference>
<accession>A0A6P3WRE0</accession>
<dbReference type="SMART" id="SM00409">
    <property type="entry name" value="IG"/>
    <property type="match status" value="1"/>
</dbReference>
<reference evidence="4" key="1">
    <citation type="submission" date="2025-08" db="UniProtKB">
        <authorList>
            <consortium name="RefSeq"/>
        </authorList>
    </citation>
    <scope>IDENTIFICATION</scope>
</reference>
<feature type="region of interest" description="Disordered" evidence="1">
    <location>
        <begin position="1"/>
        <end position="23"/>
    </location>
</feature>
<dbReference type="PANTHER" id="PTHR21261">
    <property type="entry name" value="BEAT PROTEIN"/>
    <property type="match status" value="1"/>
</dbReference>
<evidence type="ECO:0000313" key="4">
    <source>
        <dbReference type="RefSeq" id="XP_014468643.1"/>
    </source>
</evidence>
<dbReference type="Gene3D" id="2.60.40.10">
    <property type="entry name" value="Immunoglobulins"/>
    <property type="match status" value="2"/>
</dbReference>
<proteinExistence type="predicted"/>
<sequence length="336" mass="36453">MAVTRTTSVFRSDAGDGGSRRCHPSRMGVRVAVRQLRASSAVEGLSVTTKRAGPGKFLLIGALLAIQFVGAAAVPSKGGEIKVEFKVPKEAVVGSSVELMCEWRLLGGNVLYSVKWYKDEHEFFRYVPDSNPRILMFTQPGVNVEKKSNENSIKLRNLVLASSGQYKCEVSTEGPFFATTYQTANLTVISLPERGPEITGLSSHYAVGENVTANCTAWPSVPKANLRWTINGEPVPRENTVQHPPLAPFSTNGIPTSLGLRLEAEPRHFEGGGGLVKIKCTAEVGSRMYEAERRVLMAYVNNQRLSAGDHLHAAARSVRAGLLVPFTVFALVLLTT</sequence>
<dbReference type="Pfam" id="PF07686">
    <property type="entry name" value="V-set"/>
    <property type="match status" value="1"/>
</dbReference>
<name>A0A6P3WRE0_DINQU</name>
<feature type="domain" description="Ig-like" evidence="2">
    <location>
        <begin position="75"/>
        <end position="187"/>
    </location>
</feature>
<dbReference type="InterPro" id="IPR013783">
    <property type="entry name" value="Ig-like_fold"/>
</dbReference>
<protein>
    <submittedName>
        <fullName evidence="4">Uncharacterized protein LOC106741318</fullName>
    </submittedName>
</protein>
<dbReference type="AlphaFoldDB" id="A0A6P3WRE0"/>
<dbReference type="FunFam" id="2.60.40.10:FF:000437">
    <property type="entry name" value="Beat-IIIc, isoform A"/>
    <property type="match status" value="1"/>
</dbReference>
<dbReference type="RefSeq" id="XP_014468643.1">
    <property type="nucleotide sequence ID" value="XM_014613157.1"/>
</dbReference>
<dbReference type="InterPro" id="IPR003599">
    <property type="entry name" value="Ig_sub"/>
</dbReference>
<evidence type="ECO:0000256" key="1">
    <source>
        <dbReference type="SAM" id="MobiDB-lite"/>
    </source>
</evidence>
<dbReference type="SUPFAM" id="SSF48726">
    <property type="entry name" value="Immunoglobulin"/>
    <property type="match status" value="2"/>
</dbReference>
<organism evidence="3 4">
    <name type="scientific">Dinoponera quadriceps</name>
    <name type="common">South American ant</name>
    <dbReference type="NCBI Taxonomy" id="609295"/>
    <lineage>
        <taxon>Eukaryota</taxon>
        <taxon>Metazoa</taxon>
        <taxon>Ecdysozoa</taxon>
        <taxon>Arthropoda</taxon>
        <taxon>Hexapoda</taxon>
        <taxon>Insecta</taxon>
        <taxon>Pterygota</taxon>
        <taxon>Neoptera</taxon>
        <taxon>Endopterygota</taxon>
        <taxon>Hymenoptera</taxon>
        <taxon>Apocrita</taxon>
        <taxon>Aculeata</taxon>
        <taxon>Formicoidea</taxon>
        <taxon>Formicidae</taxon>
        <taxon>Ponerinae</taxon>
        <taxon>Ponerini</taxon>
        <taxon>Dinoponera</taxon>
    </lineage>
</organism>
<dbReference type="KEGG" id="dqu:106741318"/>
<dbReference type="Proteomes" id="UP000515204">
    <property type="component" value="Unplaced"/>
</dbReference>
<dbReference type="PANTHER" id="PTHR21261:SF15">
    <property type="entry name" value="BEATEN PATH IIIA, ISOFORM D-RELATED"/>
    <property type="match status" value="1"/>
</dbReference>
<feature type="compositionally biased region" description="Polar residues" evidence="1">
    <location>
        <begin position="1"/>
        <end position="10"/>
    </location>
</feature>
<dbReference type="InterPro" id="IPR007110">
    <property type="entry name" value="Ig-like_dom"/>
</dbReference>
<dbReference type="PROSITE" id="PS50835">
    <property type="entry name" value="IG_LIKE"/>
    <property type="match status" value="1"/>
</dbReference>
<keyword evidence="3" id="KW-1185">Reference proteome</keyword>
<evidence type="ECO:0000313" key="3">
    <source>
        <dbReference type="Proteomes" id="UP000515204"/>
    </source>
</evidence>
<gene>
    <name evidence="4" type="primary">LOC106741318</name>
</gene>
<evidence type="ECO:0000259" key="2">
    <source>
        <dbReference type="PROSITE" id="PS50835"/>
    </source>
</evidence>
<dbReference type="InterPro" id="IPR036179">
    <property type="entry name" value="Ig-like_dom_sf"/>
</dbReference>